<reference evidence="1 2" key="1">
    <citation type="journal article" date="2020" name="Cell">
        <title>Large-Scale Comparative Analyses of Tick Genomes Elucidate Their Genetic Diversity and Vector Capacities.</title>
        <authorList>
            <consortium name="Tick Genome and Microbiome Consortium (TIGMIC)"/>
            <person name="Jia N."/>
            <person name="Wang J."/>
            <person name="Shi W."/>
            <person name="Du L."/>
            <person name="Sun Y."/>
            <person name="Zhan W."/>
            <person name="Jiang J.F."/>
            <person name="Wang Q."/>
            <person name="Zhang B."/>
            <person name="Ji P."/>
            <person name="Bell-Sakyi L."/>
            <person name="Cui X.M."/>
            <person name="Yuan T.T."/>
            <person name="Jiang B.G."/>
            <person name="Yang W.F."/>
            <person name="Lam T.T."/>
            <person name="Chang Q.C."/>
            <person name="Ding S.J."/>
            <person name="Wang X.J."/>
            <person name="Zhu J.G."/>
            <person name="Ruan X.D."/>
            <person name="Zhao L."/>
            <person name="Wei J.T."/>
            <person name="Ye R.Z."/>
            <person name="Que T.C."/>
            <person name="Du C.H."/>
            <person name="Zhou Y.H."/>
            <person name="Cheng J.X."/>
            <person name="Dai P.F."/>
            <person name="Guo W.B."/>
            <person name="Han X.H."/>
            <person name="Huang E.J."/>
            <person name="Li L.F."/>
            <person name="Wei W."/>
            <person name="Gao Y.C."/>
            <person name="Liu J.Z."/>
            <person name="Shao H.Z."/>
            <person name="Wang X."/>
            <person name="Wang C.C."/>
            <person name="Yang T.C."/>
            <person name="Huo Q.B."/>
            <person name="Li W."/>
            <person name="Chen H.Y."/>
            <person name="Chen S.E."/>
            <person name="Zhou L.G."/>
            <person name="Ni X.B."/>
            <person name="Tian J.H."/>
            <person name="Sheng Y."/>
            <person name="Liu T."/>
            <person name="Pan Y.S."/>
            <person name="Xia L.Y."/>
            <person name="Li J."/>
            <person name="Zhao F."/>
            <person name="Cao W.C."/>
        </authorList>
    </citation>
    <scope>NUCLEOTIDE SEQUENCE [LARGE SCALE GENOMIC DNA]</scope>
    <source>
        <strain evidence="1">HaeL-2018</strain>
    </source>
</reference>
<gene>
    <name evidence="1" type="ORF">HPB48_000972</name>
</gene>
<keyword evidence="2" id="KW-1185">Reference proteome</keyword>
<protein>
    <submittedName>
        <fullName evidence="1">Uncharacterized protein</fullName>
    </submittedName>
</protein>
<dbReference type="AlphaFoldDB" id="A0A9J6GU45"/>
<name>A0A9J6GU45_HAELO</name>
<evidence type="ECO:0000313" key="1">
    <source>
        <dbReference type="EMBL" id="KAH9381982.1"/>
    </source>
</evidence>
<sequence>MTRRSILESMRIIYAHQRRHKTTLNRETREHISVAPIPRNMHPSHRKDRRQGRTMALHKQYHSHPQVCYVDLATYPGRRAVMAVVVGQQGNAVSSCSVNTSRRDTGQVAITLAIPGTRASIIISDSKTALCNYASGSVSTEAAETLRTRSETPGRQVNLNLVWTPAH</sequence>
<organism evidence="1 2">
    <name type="scientific">Haemaphysalis longicornis</name>
    <name type="common">Bush tick</name>
    <dbReference type="NCBI Taxonomy" id="44386"/>
    <lineage>
        <taxon>Eukaryota</taxon>
        <taxon>Metazoa</taxon>
        <taxon>Ecdysozoa</taxon>
        <taxon>Arthropoda</taxon>
        <taxon>Chelicerata</taxon>
        <taxon>Arachnida</taxon>
        <taxon>Acari</taxon>
        <taxon>Parasitiformes</taxon>
        <taxon>Ixodida</taxon>
        <taxon>Ixodoidea</taxon>
        <taxon>Ixodidae</taxon>
        <taxon>Haemaphysalinae</taxon>
        <taxon>Haemaphysalis</taxon>
    </lineage>
</organism>
<accession>A0A9J6GU45</accession>
<dbReference type="OrthoDB" id="10587455at2759"/>
<dbReference type="Proteomes" id="UP000821853">
    <property type="component" value="Chromosome 9"/>
</dbReference>
<comment type="caution">
    <text evidence="1">The sequence shown here is derived from an EMBL/GenBank/DDBJ whole genome shotgun (WGS) entry which is preliminary data.</text>
</comment>
<evidence type="ECO:0000313" key="2">
    <source>
        <dbReference type="Proteomes" id="UP000821853"/>
    </source>
</evidence>
<proteinExistence type="predicted"/>
<dbReference type="EMBL" id="JABSTR010000011">
    <property type="protein sequence ID" value="KAH9381982.1"/>
    <property type="molecule type" value="Genomic_DNA"/>
</dbReference>
<dbReference type="VEuPathDB" id="VectorBase:HLOH_053473"/>